<evidence type="ECO:0000313" key="2">
    <source>
        <dbReference type="Proteomes" id="UP001157502"/>
    </source>
</evidence>
<name>A0ACC2F7S0_DALPE</name>
<reference evidence="1" key="1">
    <citation type="submission" date="2021-05" db="EMBL/GenBank/DDBJ databases">
        <authorList>
            <person name="Pan Q."/>
            <person name="Jouanno E."/>
            <person name="Zahm M."/>
            <person name="Klopp C."/>
            <person name="Cabau C."/>
            <person name="Louis A."/>
            <person name="Berthelot C."/>
            <person name="Parey E."/>
            <person name="Roest Crollius H."/>
            <person name="Montfort J."/>
            <person name="Robinson-Rechavi M."/>
            <person name="Bouchez O."/>
            <person name="Lampietro C."/>
            <person name="Lopez Roques C."/>
            <person name="Donnadieu C."/>
            <person name="Postlethwait J."/>
            <person name="Bobe J."/>
            <person name="Dillon D."/>
            <person name="Chandos A."/>
            <person name="von Hippel F."/>
            <person name="Guiguen Y."/>
        </authorList>
    </citation>
    <scope>NUCLEOTIDE SEQUENCE</scope>
    <source>
        <strain evidence="1">YG-Jan2019</strain>
    </source>
</reference>
<proteinExistence type="predicted"/>
<accession>A0ACC2F7S0</accession>
<keyword evidence="2" id="KW-1185">Reference proteome</keyword>
<sequence length="506" mass="55898">MNLGGEERGDHISQHRASSLGEALRQLPLLNALLVELSQLKGQNQLQQPLFVHPDLVPPYRPVDVPQTSDGQTDDRTPSQRPSPSPSIKNIRCSRTPLTSGNTVSRASLPNRTLGFGTNRTFCLRMKKINTAGVSHLHQECQGPPTKTWQHPIKGKQFNNTNYKATELLSMRNLLNRSSVLSENMDTLKSSMDQVKVSAAQKDTSSGQELTSRYRTDFNAEGIYCKTREISHRKCQHLQTSKQDIHAEIEDHDHSLRGDDRNINNSVSSNDQPYHPEPVMGGARGMSLRSPNLSNHEPAKGGARGRSLESVCGGTRDKRRSHMSGDVSIHPVNHRIQQAAKPSKGAMTLVSSVGVTRANRSTGTWSEPVQGSSVSENLRTSSQLSDTHTESIKETHVRAHVSYLTDSIDIYLPTDYINTGHIPSINSRPGRGHVDPYTSTGNPSIETHKVEELEEEIKEDIQKAEVEEAGQVLFEELEDTLGSLGFSEKCQHISELLVNKLPGCTL</sequence>
<dbReference type="EMBL" id="CM055759">
    <property type="protein sequence ID" value="KAJ7987335.1"/>
    <property type="molecule type" value="Genomic_DNA"/>
</dbReference>
<evidence type="ECO:0000313" key="1">
    <source>
        <dbReference type="EMBL" id="KAJ7987335.1"/>
    </source>
</evidence>
<comment type="caution">
    <text evidence="1">The sequence shown here is derived from an EMBL/GenBank/DDBJ whole genome shotgun (WGS) entry which is preliminary data.</text>
</comment>
<gene>
    <name evidence="1" type="ORF">DPEC_G00325420</name>
</gene>
<protein>
    <submittedName>
        <fullName evidence="1">Uncharacterized protein</fullName>
    </submittedName>
</protein>
<organism evidence="1 2">
    <name type="scientific">Dallia pectoralis</name>
    <name type="common">Alaska blackfish</name>
    <dbReference type="NCBI Taxonomy" id="75939"/>
    <lineage>
        <taxon>Eukaryota</taxon>
        <taxon>Metazoa</taxon>
        <taxon>Chordata</taxon>
        <taxon>Craniata</taxon>
        <taxon>Vertebrata</taxon>
        <taxon>Euteleostomi</taxon>
        <taxon>Actinopterygii</taxon>
        <taxon>Neopterygii</taxon>
        <taxon>Teleostei</taxon>
        <taxon>Protacanthopterygii</taxon>
        <taxon>Esociformes</taxon>
        <taxon>Umbridae</taxon>
        <taxon>Dallia</taxon>
    </lineage>
</organism>
<dbReference type="Proteomes" id="UP001157502">
    <property type="component" value="Chromosome 32"/>
</dbReference>